<dbReference type="OrthoDB" id="2353937at2"/>
<dbReference type="KEGG" id="pdg:BCM40_14610"/>
<name>A0A1C7ELI4_9BACL</name>
<dbReference type="AlphaFoldDB" id="A0A1C7ELI4"/>
<dbReference type="SUPFAM" id="SSF81296">
    <property type="entry name" value="E set domains"/>
    <property type="match status" value="1"/>
</dbReference>
<reference evidence="8" key="1">
    <citation type="submission" date="2016-10" db="EMBL/GenBank/DDBJ databases">
        <authorList>
            <person name="See-Too W.S."/>
        </authorList>
    </citation>
    <scope>NUCLEOTIDE SEQUENCE</scope>
    <source>
        <strain evidence="8">DSM 22276</strain>
    </source>
</reference>
<evidence type="ECO:0000256" key="6">
    <source>
        <dbReference type="SAM" id="SignalP"/>
    </source>
</evidence>
<feature type="domain" description="CopC" evidence="7">
    <location>
        <begin position="22"/>
        <end position="112"/>
    </location>
</feature>
<proteinExistence type="predicted"/>
<sequence>MKKIMILLILAIFALPVVGQAHTTLSSSTPAEGSVVTETLEEVVLTFGTVIEQGSTLTLESEGVTYDFEEITLSSEAMTGAIKEELPNGMYTIQWTIIGVDGHLIEGEIPFELAVEVVEEEPVEEESVVETVEEPVVEEATVTEEQTAQATETTEDEGGNLLVTILLILAVAVIGFFGFRLLKKK</sequence>
<evidence type="ECO:0000256" key="1">
    <source>
        <dbReference type="ARBA" id="ARBA00004196"/>
    </source>
</evidence>
<dbReference type="InterPro" id="IPR014756">
    <property type="entry name" value="Ig_E-set"/>
</dbReference>
<dbReference type="Pfam" id="PF04234">
    <property type="entry name" value="CopC"/>
    <property type="match status" value="1"/>
</dbReference>
<dbReference type="Gene3D" id="2.60.40.1220">
    <property type="match status" value="1"/>
</dbReference>
<dbReference type="STRING" id="414778.BCM40_14610"/>
<evidence type="ECO:0000256" key="3">
    <source>
        <dbReference type="ARBA" id="ARBA00022729"/>
    </source>
</evidence>
<evidence type="ECO:0000256" key="4">
    <source>
        <dbReference type="ARBA" id="ARBA00023008"/>
    </source>
</evidence>
<evidence type="ECO:0000313" key="9">
    <source>
        <dbReference type="Proteomes" id="UP000092495"/>
    </source>
</evidence>
<evidence type="ECO:0000259" key="7">
    <source>
        <dbReference type="Pfam" id="PF04234"/>
    </source>
</evidence>
<organism evidence="8 9">
    <name type="scientific">Planococcus donghaensis</name>
    <dbReference type="NCBI Taxonomy" id="414778"/>
    <lineage>
        <taxon>Bacteria</taxon>
        <taxon>Bacillati</taxon>
        <taxon>Bacillota</taxon>
        <taxon>Bacilli</taxon>
        <taxon>Bacillales</taxon>
        <taxon>Caryophanaceae</taxon>
        <taxon>Planococcus</taxon>
    </lineage>
</organism>
<dbReference type="GO" id="GO:0006825">
    <property type="term" value="P:copper ion transport"/>
    <property type="evidence" value="ECO:0007669"/>
    <property type="project" value="InterPro"/>
</dbReference>
<accession>A0A1C7ELI4</accession>
<keyword evidence="5" id="KW-0472">Membrane</keyword>
<dbReference type="GO" id="GO:0005886">
    <property type="term" value="C:plasma membrane"/>
    <property type="evidence" value="ECO:0007669"/>
    <property type="project" value="TreeGrafter"/>
</dbReference>
<feature type="transmembrane region" description="Helical" evidence="5">
    <location>
        <begin position="161"/>
        <end position="182"/>
    </location>
</feature>
<comment type="subcellular location">
    <subcellularLocation>
        <location evidence="1">Cell envelope</location>
    </subcellularLocation>
</comment>
<dbReference type="GO" id="GO:0030313">
    <property type="term" value="C:cell envelope"/>
    <property type="evidence" value="ECO:0007669"/>
    <property type="project" value="UniProtKB-SubCell"/>
</dbReference>
<dbReference type="InterPro" id="IPR014755">
    <property type="entry name" value="Cu-Rt/internalin_Ig-like"/>
</dbReference>
<keyword evidence="9" id="KW-1185">Reference proteome</keyword>
<dbReference type="GO" id="GO:0046688">
    <property type="term" value="P:response to copper ion"/>
    <property type="evidence" value="ECO:0007669"/>
    <property type="project" value="InterPro"/>
</dbReference>
<dbReference type="InterPro" id="IPR007348">
    <property type="entry name" value="CopC_dom"/>
</dbReference>
<keyword evidence="2" id="KW-0479">Metal-binding</keyword>
<evidence type="ECO:0000313" key="8">
    <source>
        <dbReference type="EMBL" id="ANU24506.1"/>
    </source>
</evidence>
<keyword evidence="5" id="KW-1133">Transmembrane helix</keyword>
<dbReference type="PANTHER" id="PTHR34820:SF4">
    <property type="entry name" value="INNER MEMBRANE PROTEIN YEBZ"/>
    <property type="match status" value="1"/>
</dbReference>
<evidence type="ECO:0000256" key="2">
    <source>
        <dbReference type="ARBA" id="ARBA00022723"/>
    </source>
</evidence>
<dbReference type="EMBL" id="CP016543">
    <property type="protein sequence ID" value="ANU24506.1"/>
    <property type="molecule type" value="Genomic_DNA"/>
</dbReference>
<keyword evidence="3 6" id="KW-0732">Signal</keyword>
<keyword evidence="5" id="KW-0812">Transmembrane</keyword>
<dbReference type="InterPro" id="IPR032694">
    <property type="entry name" value="CopC/D"/>
</dbReference>
<dbReference type="GO" id="GO:0042597">
    <property type="term" value="C:periplasmic space"/>
    <property type="evidence" value="ECO:0007669"/>
    <property type="project" value="InterPro"/>
</dbReference>
<dbReference type="GO" id="GO:0005507">
    <property type="term" value="F:copper ion binding"/>
    <property type="evidence" value="ECO:0007669"/>
    <property type="project" value="InterPro"/>
</dbReference>
<feature type="signal peptide" evidence="6">
    <location>
        <begin position="1"/>
        <end position="21"/>
    </location>
</feature>
<feature type="chain" id="PRO_5008885458" description="CopC domain-containing protein" evidence="6">
    <location>
        <begin position="22"/>
        <end position="185"/>
    </location>
</feature>
<dbReference type="PANTHER" id="PTHR34820">
    <property type="entry name" value="INNER MEMBRANE PROTEIN YEBZ"/>
    <property type="match status" value="1"/>
</dbReference>
<dbReference type="Proteomes" id="UP000092495">
    <property type="component" value="Chromosome"/>
</dbReference>
<evidence type="ECO:0000256" key="5">
    <source>
        <dbReference type="SAM" id="Phobius"/>
    </source>
</evidence>
<protein>
    <recommendedName>
        <fullName evidence="7">CopC domain-containing protein</fullName>
    </recommendedName>
</protein>
<dbReference type="RefSeq" id="WP_065527450.1">
    <property type="nucleotide sequence ID" value="NZ_CP016543.2"/>
</dbReference>
<gene>
    <name evidence="8" type="ORF">BCM40_14610</name>
</gene>
<keyword evidence="4" id="KW-0186">Copper</keyword>